<accession>A0A1F6V3C5</accession>
<protein>
    <recommendedName>
        <fullName evidence="3">Protein kinase domain-containing protein</fullName>
    </recommendedName>
</protein>
<sequence length="256" mass="29851">MQIMGMESIQQNKKTTKEEKVIDSTLPLNIKEGKKHAEGGGSDVWEIITQNTDGKEQANIALKVSKEEIFATEEEMLESRKFYEFLKSFPGFGKFVPDTLYFKAQETAEDSPKAFCIQQFIKGERIDRLKDEDIYKDPEIVRQLLELTDASIQLLQTTRKEDRHYPDFMRTPEFNKDLRVMFYALVLHPRYSSNILIADKPNKKGQRVFFIDTGANANAQMKKGWEYKNRNSVSSTMEKQFKKWKNVLEEILAKQK</sequence>
<evidence type="ECO:0008006" key="3">
    <source>
        <dbReference type="Google" id="ProtNLM"/>
    </source>
</evidence>
<dbReference type="EMBL" id="MFTJ01000056">
    <property type="protein sequence ID" value="OGI64261.1"/>
    <property type="molecule type" value="Genomic_DNA"/>
</dbReference>
<evidence type="ECO:0000313" key="2">
    <source>
        <dbReference type="Proteomes" id="UP000178700"/>
    </source>
</evidence>
<evidence type="ECO:0000313" key="1">
    <source>
        <dbReference type="EMBL" id="OGI64261.1"/>
    </source>
</evidence>
<reference evidence="1 2" key="1">
    <citation type="journal article" date="2016" name="Nat. Commun.">
        <title>Thousands of microbial genomes shed light on interconnected biogeochemical processes in an aquifer system.</title>
        <authorList>
            <person name="Anantharaman K."/>
            <person name="Brown C.T."/>
            <person name="Hug L.A."/>
            <person name="Sharon I."/>
            <person name="Castelle C.J."/>
            <person name="Probst A.J."/>
            <person name="Thomas B.C."/>
            <person name="Singh A."/>
            <person name="Wilkins M.J."/>
            <person name="Karaoz U."/>
            <person name="Brodie E.L."/>
            <person name="Williams K.H."/>
            <person name="Hubbard S.S."/>
            <person name="Banfield J.F."/>
        </authorList>
    </citation>
    <scope>NUCLEOTIDE SEQUENCE [LARGE SCALE GENOMIC DNA]</scope>
</reference>
<dbReference type="AlphaFoldDB" id="A0A1F6V3C5"/>
<name>A0A1F6V3C5_9BACT</name>
<gene>
    <name evidence="1" type="ORF">A2642_00910</name>
</gene>
<dbReference type="Proteomes" id="UP000178700">
    <property type="component" value="Unassembled WGS sequence"/>
</dbReference>
<comment type="caution">
    <text evidence="1">The sequence shown here is derived from an EMBL/GenBank/DDBJ whole genome shotgun (WGS) entry which is preliminary data.</text>
</comment>
<proteinExistence type="predicted"/>
<organism evidence="1 2">
    <name type="scientific">Candidatus Nomurabacteria bacterium RIFCSPHIGHO2_01_FULL_39_10</name>
    <dbReference type="NCBI Taxonomy" id="1801733"/>
    <lineage>
        <taxon>Bacteria</taxon>
        <taxon>Candidatus Nomuraibacteriota</taxon>
    </lineage>
</organism>